<dbReference type="Pfam" id="PF20221">
    <property type="entry name" value="DUF6580"/>
    <property type="match status" value="1"/>
</dbReference>
<organism evidence="2 3">
    <name type="scientific">Flectobacillus roseus</name>
    <dbReference type="NCBI Taxonomy" id="502259"/>
    <lineage>
        <taxon>Bacteria</taxon>
        <taxon>Pseudomonadati</taxon>
        <taxon>Bacteroidota</taxon>
        <taxon>Cytophagia</taxon>
        <taxon>Cytophagales</taxon>
        <taxon>Flectobacillaceae</taxon>
        <taxon>Flectobacillus</taxon>
    </lineage>
</organism>
<keyword evidence="1" id="KW-1133">Transmembrane helix</keyword>
<name>A0ABT6YFJ1_9BACT</name>
<evidence type="ECO:0000313" key="3">
    <source>
        <dbReference type="Proteomes" id="UP001236507"/>
    </source>
</evidence>
<evidence type="ECO:0000256" key="1">
    <source>
        <dbReference type="SAM" id="Phobius"/>
    </source>
</evidence>
<gene>
    <name evidence="2" type="ORF">QM524_24310</name>
</gene>
<reference evidence="2 3" key="1">
    <citation type="submission" date="2023-05" db="EMBL/GenBank/DDBJ databases">
        <title>Novel species of genus Flectobacillus isolated from stream in China.</title>
        <authorList>
            <person name="Lu H."/>
        </authorList>
    </citation>
    <scope>NUCLEOTIDE SEQUENCE [LARGE SCALE GENOMIC DNA]</scope>
    <source>
        <strain evidence="2 3">KCTC 42575</strain>
    </source>
</reference>
<protein>
    <recommendedName>
        <fullName evidence="4">BioY family transporter</fullName>
    </recommendedName>
</protein>
<keyword evidence="3" id="KW-1185">Reference proteome</keyword>
<proteinExistence type="predicted"/>
<dbReference type="Proteomes" id="UP001236507">
    <property type="component" value="Unassembled WGS sequence"/>
</dbReference>
<feature type="transmembrane region" description="Helical" evidence="1">
    <location>
        <begin position="164"/>
        <end position="183"/>
    </location>
</feature>
<dbReference type="EMBL" id="JASHIF010000028">
    <property type="protein sequence ID" value="MDI9862369.1"/>
    <property type="molecule type" value="Genomic_DNA"/>
</dbReference>
<dbReference type="InterPro" id="IPR046487">
    <property type="entry name" value="DUF6580"/>
</dbReference>
<sequence length="198" mass="21558">MTKTQLNPRVSLLLSIVILVGTARLINASCLNPLSNFTPIGAMGLFGGTYFSQRWKAFAFPLLTLLFSDLIINGMIYGGKYGIMYSGWMYNYAIFAGIVLLGKVLMKKVNLQNFLLSGVAASVGFWLLVDFGVWFGGGMDIRTGGPLSRDLNGLIQCCIQGYPYMLNFLAGTLGYGAVMFGAIEFAKTKLPNIAFEQA</sequence>
<keyword evidence="1" id="KW-0472">Membrane</keyword>
<dbReference type="RefSeq" id="WP_283346635.1">
    <property type="nucleotide sequence ID" value="NZ_JASHIF010000028.1"/>
</dbReference>
<feature type="transmembrane region" description="Helical" evidence="1">
    <location>
        <begin position="83"/>
        <end position="102"/>
    </location>
</feature>
<accession>A0ABT6YFJ1</accession>
<evidence type="ECO:0000313" key="2">
    <source>
        <dbReference type="EMBL" id="MDI9862369.1"/>
    </source>
</evidence>
<evidence type="ECO:0008006" key="4">
    <source>
        <dbReference type="Google" id="ProtNLM"/>
    </source>
</evidence>
<keyword evidence="1" id="KW-0812">Transmembrane</keyword>
<feature type="transmembrane region" description="Helical" evidence="1">
    <location>
        <begin position="114"/>
        <end position="135"/>
    </location>
</feature>
<comment type="caution">
    <text evidence="2">The sequence shown here is derived from an EMBL/GenBank/DDBJ whole genome shotgun (WGS) entry which is preliminary data.</text>
</comment>
<feature type="transmembrane region" description="Helical" evidence="1">
    <location>
        <begin position="58"/>
        <end position="77"/>
    </location>
</feature>